<name>A0A9J7MKA6_BRAFL</name>
<dbReference type="SUPFAM" id="SSF56112">
    <property type="entry name" value="Protein kinase-like (PK-like)"/>
    <property type="match status" value="1"/>
</dbReference>
<evidence type="ECO:0000256" key="5">
    <source>
        <dbReference type="SAM" id="Phobius"/>
    </source>
</evidence>
<dbReference type="OMA" id="AWRITQE"/>
<keyword evidence="5" id="KW-0812">Transmembrane</keyword>
<organism evidence="7 8">
    <name type="scientific">Branchiostoma floridae</name>
    <name type="common">Florida lancelet</name>
    <name type="synonym">Amphioxus</name>
    <dbReference type="NCBI Taxonomy" id="7739"/>
    <lineage>
        <taxon>Eukaryota</taxon>
        <taxon>Metazoa</taxon>
        <taxon>Chordata</taxon>
        <taxon>Cephalochordata</taxon>
        <taxon>Leptocardii</taxon>
        <taxon>Amphioxiformes</taxon>
        <taxon>Branchiostomatidae</taxon>
        <taxon>Branchiostoma</taxon>
    </lineage>
</organism>
<dbReference type="GO" id="GO:0005576">
    <property type="term" value="C:extracellular region"/>
    <property type="evidence" value="ECO:0007669"/>
    <property type="project" value="UniProtKB-SubCell"/>
</dbReference>
<evidence type="ECO:0000256" key="1">
    <source>
        <dbReference type="ARBA" id="ARBA00004613"/>
    </source>
</evidence>
<keyword evidence="3" id="KW-0964">Secreted</keyword>
<dbReference type="RefSeq" id="XP_035670086.1">
    <property type="nucleotide sequence ID" value="XM_035814193.1"/>
</dbReference>
<evidence type="ECO:0000313" key="7">
    <source>
        <dbReference type="Proteomes" id="UP000001554"/>
    </source>
</evidence>
<gene>
    <name evidence="8" type="primary">LOC118411712</name>
</gene>
<dbReference type="PANTHER" id="PTHR32073">
    <property type="entry name" value="GH11358P"/>
    <property type="match status" value="1"/>
</dbReference>
<comment type="similarity">
    <text evidence="2">Belongs to the DIPK family.</text>
</comment>
<dbReference type="KEGG" id="bfo:118411712"/>
<dbReference type="PANTHER" id="PTHR32073:SF10">
    <property type="entry name" value="FAM69 PROTEIN-KINASE DOMAIN-CONTAINING PROTEIN"/>
    <property type="match status" value="1"/>
</dbReference>
<keyword evidence="5" id="KW-0472">Membrane</keyword>
<reference evidence="8" key="2">
    <citation type="submission" date="2025-08" db="UniProtKB">
        <authorList>
            <consortium name="RefSeq"/>
        </authorList>
    </citation>
    <scope>IDENTIFICATION</scope>
    <source>
        <strain evidence="8">S238N-H82</strain>
        <tissue evidence="8">Testes</tissue>
    </source>
</reference>
<accession>A0A9J7MKA6</accession>
<reference evidence="7" key="1">
    <citation type="journal article" date="2020" name="Nat. Ecol. Evol.">
        <title>Deeply conserved synteny resolves early events in vertebrate evolution.</title>
        <authorList>
            <person name="Simakov O."/>
            <person name="Marletaz F."/>
            <person name="Yue J.X."/>
            <person name="O'Connell B."/>
            <person name="Jenkins J."/>
            <person name="Brandt A."/>
            <person name="Calef R."/>
            <person name="Tung C.H."/>
            <person name="Huang T.K."/>
            <person name="Schmutz J."/>
            <person name="Satoh N."/>
            <person name="Yu J.K."/>
            <person name="Putnam N.H."/>
            <person name="Green R.E."/>
            <person name="Rokhsar D.S."/>
        </authorList>
    </citation>
    <scope>NUCLEOTIDE SEQUENCE [LARGE SCALE GENOMIC DNA]</scope>
    <source>
        <strain evidence="7">S238N-H82</strain>
    </source>
</reference>
<keyword evidence="7" id="KW-1185">Reference proteome</keyword>
<dbReference type="Proteomes" id="UP000001554">
    <property type="component" value="Chromosome 3"/>
</dbReference>
<dbReference type="InterPro" id="IPR022049">
    <property type="entry name" value="FAM69_kinase_dom"/>
</dbReference>
<evidence type="ECO:0000259" key="6">
    <source>
        <dbReference type="Pfam" id="PF12260"/>
    </source>
</evidence>
<evidence type="ECO:0000256" key="3">
    <source>
        <dbReference type="ARBA" id="ARBA00022525"/>
    </source>
</evidence>
<dbReference type="InterPro" id="IPR011009">
    <property type="entry name" value="Kinase-like_dom_sf"/>
</dbReference>
<evidence type="ECO:0000256" key="4">
    <source>
        <dbReference type="ARBA" id="ARBA00022729"/>
    </source>
</evidence>
<evidence type="ECO:0000313" key="8">
    <source>
        <dbReference type="RefSeq" id="XP_035670086.1"/>
    </source>
</evidence>
<comment type="subcellular location">
    <subcellularLocation>
        <location evidence="1">Secreted</location>
    </subcellularLocation>
</comment>
<dbReference type="OrthoDB" id="10035316at2759"/>
<sequence length="433" mass="49614">MPTFYRWIRVLLDLRATRGKQFLWTVLLAVVFVYILQRAPIRTTNGVDISWAEREKCPACVGDTCELLHRGNFVKAESDRYLKKGIVSTGMVGGIMVVAKTLNKEQAWQRYEKFICRSSPRPQVCNASSFILETVLVTDAALTLTWLREAWRITQEQKTALSHCGSARFVQELKQLYIENGSRSATKLRRAYLSTSLHLNEESVLLRYFTTKSTTPWPFPKFYGACGRVIVVEHAGRTLDAFLDSPWNVRADIAVQLLQLVDTLRERDPDWILLLTDISFENFAVDSRGQLRLIDFDDVMVFDRRTAVGSHQEKVICNEECYMDWQKKITSDQDHCKDFHRYTQMMYASICARLLSNLLEHPDRHDWGDEGDFKVKEEIPGKGLLHDPPVDIRGPLEGALGQCVEETHPGGRLDAVLTLKQTLEMTHGIKDML</sequence>
<feature type="transmembrane region" description="Helical" evidence="5">
    <location>
        <begin position="21"/>
        <end position="37"/>
    </location>
</feature>
<evidence type="ECO:0000256" key="2">
    <source>
        <dbReference type="ARBA" id="ARBA00006338"/>
    </source>
</evidence>
<dbReference type="Pfam" id="PF12260">
    <property type="entry name" value="PIP49_C"/>
    <property type="match status" value="1"/>
</dbReference>
<proteinExistence type="inferred from homology"/>
<keyword evidence="4" id="KW-0732">Signal</keyword>
<dbReference type="AlphaFoldDB" id="A0A9J7MKA6"/>
<dbReference type="InterPro" id="IPR020519">
    <property type="entry name" value="DIPK2A/B"/>
</dbReference>
<protein>
    <submittedName>
        <fullName evidence="8">Divergent protein kinase domain 2A-like</fullName>
    </submittedName>
</protein>
<feature type="domain" description="FAM69 protein-kinase" evidence="6">
    <location>
        <begin position="197"/>
        <end position="405"/>
    </location>
</feature>
<dbReference type="GeneID" id="118411712"/>
<keyword evidence="5" id="KW-1133">Transmembrane helix</keyword>